<dbReference type="RefSeq" id="WP_413781618.1">
    <property type="nucleotide sequence ID" value="NZ_JAUOZS010000001.1"/>
</dbReference>
<gene>
    <name evidence="7" type="ORF">Q4T40_18140</name>
</gene>
<evidence type="ECO:0000256" key="2">
    <source>
        <dbReference type="ARBA" id="ARBA00022857"/>
    </source>
</evidence>
<evidence type="ECO:0000256" key="3">
    <source>
        <dbReference type="ARBA" id="ARBA00023002"/>
    </source>
</evidence>
<evidence type="ECO:0000313" key="8">
    <source>
        <dbReference type="Proteomes" id="UP001254848"/>
    </source>
</evidence>
<dbReference type="InterPro" id="IPR013332">
    <property type="entry name" value="KPR_N"/>
</dbReference>
<comment type="catalytic activity">
    <reaction evidence="4">
        <text>(R)-pantoate + NADP(+) = 2-dehydropantoate + NADPH + H(+)</text>
        <dbReference type="Rhea" id="RHEA:16233"/>
        <dbReference type="ChEBI" id="CHEBI:11561"/>
        <dbReference type="ChEBI" id="CHEBI:15378"/>
        <dbReference type="ChEBI" id="CHEBI:15980"/>
        <dbReference type="ChEBI" id="CHEBI:57783"/>
        <dbReference type="ChEBI" id="CHEBI:58349"/>
        <dbReference type="EC" id="1.1.1.169"/>
    </reaction>
</comment>
<dbReference type="Proteomes" id="UP001254848">
    <property type="component" value="Unassembled WGS sequence"/>
</dbReference>
<evidence type="ECO:0000256" key="1">
    <source>
        <dbReference type="ARBA" id="ARBA00007870"/>
    </source>
</evidence>
<dbReference type="InterPro" id="IPR051402">
    <property type="entry name" value="KPR-Related"/>
</dbReference>
<dbReference type="PANTHER" id="PTHR21708:SF26">
    <property type="entry name" value="2-DEHYDROPANTOATE 2-REDUCTASE"/>
    <property type="match status" value="1"/>
</dbReference>
<sequence>MRAAIIGAGSLGTIIGALMNHKGKSVDLIDVSVENVAALNAAGATITGFMELNVPVRAYTPEQMTGKYDLVFLLNKQTANSVVLKNLLPFLHEESIVCTLQNGIPEESVAAVVGRERTIGGAVGFGATWLKPGVSMLTTTQEAVRKFAFEIGELDGVVRPRLTAVQEYLQCVGNTEILTNLMGIRWAKVLMNATFSGMSAALGCTFGDVLADAKAMTCVAFIADECIKVSHAQGVRLARMQGEDMESFEFHDPGEIPAKMPLYKKIWGQHVKLKASMLQDLEKGRDCEIDYINGIICRKGRESGVPTPFNDKVVELVTEAQNRRGVNDFSYLSRFDALLAQYAAGVRVTL</sequence>
<feature type="domain" description="Ketopantoate reductase C-terminal" evidence="6">
    <location>
        <begin position="180"/>
        <end position="319"/>
    </location>
</feature>
<evidence type="ECO:0000259" key="5">
    <source>
        <dbReference type="Pfam" id="PF02558"/>
    </source>
</evidence>
<dbReference type="Pfam" id="PF08546">
    <property type="entry name" value="ApbA_C"/>
    <property type="match status" value="1"/>
</dbReference>
<organism evidence="7 8">
    <name type="scientific">Anaeroselena agilis</name>
    <dbReference type="NCBI Taxonomy" id="3063788"/>
    <lineage>
        <taxon>Bacteria</taxon>
        <taxon>Bacillati</taxon>
        <taxon>Bacillota</taxon>
        <taxon>Negativicutes</taxon>
        <taxon>Acetonemataceae</taxon>
        <taxon>Anaeroselena</taxon>
    </lineage>
</organism>
<dbReference type="Gene3D" id="3.40.50.720">
    <property type="entry name" value="NAD(P)-binding Rossmann-like Domain"/>
    <property type="match status" value="1"/>
</dbReference>
<comment type="similarity">
    <text evidence="1 4">Belongs to the ketopantoate reductase family.</text>
</comment>
<protein>
    <recommendedName>
        <fullName evidence="4">2-dehydropantoate 2-reductase</fullName>
        <ecNumber evidence="4">1.1.1.169</ecNumber>
    </recommendedName>
    <alternativeName>
        <fullName evidence="4">Ketopantoate reductase</fullName>
    </alternativeName>
</protein>
<dbReference type="Gene3D" id="1.10.1040.10">
    <property type="entry name" value="N-(1-d-carboxylethyl)-l-norvaline Dehydrogenase, domain 2"/>
    <property type="match status" value="1"/>
</dbReference>
<proteinExistence type="inferred from homology"/>
<evidence type="ECO:0000259" key="6">
    <source>
        <dbReference type="Pfam" id="PF08546"/>
    </source>
</evidence>
<dbReference type="PANTHER" id="PTHR21708">
    <property type="entry name" value="PROBABLE 2-DEHYDROPANTOATE 2-REDUCTASE"/>
    <property type="match status" value="1"/>
</dbReference>
<dbReference type="SUPFAM" id="SSF51735">
    <property type="entry name" value="NAD(P)-binding Rossmann-fold domains"/>
    <property type="match status" value="1"/>
</dbReference>
<keyword evidence="3 4" id="KW-0560">Oxidoreductase</keyword>
<reference evidence="7 8" key="1">
    <citation type="submission" date="2023-07" db="EMBL/GenBank/DDBJ databases">
        <title>The novel representative of Negativicutes class, Anaeroselena agilis gen. nov. sp. nov.</title>
        <authorList>
            <person name="Prokofeva M.I."/>
            <person name="Elcheninov A.G."/>
            <person name="Klyukina A."/>
            <person name="Kublanov I.V."/>
            <person name="Frolov E.N."/>
            <person name="Podosokorskaya O.A."/>
        </authorList>
    </citation>
    <scope>NUCLEOTIDE SEQUENCE [LARGE SCALE GENOMIC DNA]</scope>
    <source>
        <strain evidence="7 8">4137-cl</strain>
    </source>
</reference>
<dbReference type="InterPro" id="IPR013328">
    <property type="entry name" value="6PGD_dom2"/>
</dbReference>
<comment type="function">
    <text evidence="4">Catalyzes the NADPH-dependent reduction of ketopantoate into pantoic acid.</text>
</comment>
<accession>A0ABU3P279</accession>
<dbReference type="SUPFAM" id="SSF48179">
    <property type="entry name" value="6-phosphogluconate dehydrogenase C-terminal domain-like"/>
    <property type="match status" value="1"/>
</dbReference>
<dbReference type="EC" id="1.1.1.169" evidence="4"/>
<comment type="pathway">
    <text evidence="4">Cofactor biosynthesis; (R)-pantothenate biosynthesis; (R)-pantoate from 3-methyl-2-oxobutanoate: step 2/2.</text>
</comment>
<dbReference type="InterPro" id="IPR008927">
    <property type="entry name" value="6-PGluconate_DH-like_C_sf"/>
</dbReference>
<feature type="domain" description="Ketopantoate reductase N-terminal" evidence="5">
    <location>
        <begin position="4"/>
        <end position="141"/>
    </location>
</feature>
<keyword evidence="2 4" id="KW-0521">NADP</keyword>
<keyword evidence="4" id="KW-0566">Pantothenate biosynthesis</keyword>
<dbReference type="EMBL" id="JAUOZS010000001">
    <property type="protein sequence ID" value="MDT8903159.1"/>
    <property type="molecule type" value="Genomic_DNA"/>
</dbReference>
<dbReference type="InterPro" id="IPR013752">
    <property type="entry name" value="KPA_reductase"/>
</dbReference>
<dbReference type="NCBIfam" id="TIGR00745">
    <property type="entry name" value="apbA_panE"/>
    <property type="match status" value="1"/>
</dbReference>
<keyword evidence="8" id="KW-1185">Reference proteome</keyword>
<dbReference type="InterPro" id="IPR003710">
    <property type="entry name" value="ApbA"/>
</dbReference>
<evidence type="ECO:0000256" key="4">
    <source>
        <dbReference type="RuleBase" id="RU362068"/>
    </source>
</evidence>
<dbReference type="Pfam" id="PF02558">
    <property type="entry name" value="ApbA"/>
    <property type="match status" value="1"/>
</dbReference>
<dbReference type="InterPro" id="IPR036291">
    <property type="entry name" value="NAD(P)-bd_dom_sf"/>
</dbReference>
<evidence type="ECO:0000313" key="7">
    <source>
        <dbReference type="EMBL" id="MDT8903159.1"/>
    </source>
</evidence>
<comment type="caution">
    <text evidence="7">The sequence shown here is derived from an EMBL/GenBank/DDBJ whole genome shotgun (WGS) entry which is preliminary data.</text>
</comment>
<name>A0ABU3P279_9FIRM</name>